<sequence>MAIVSPYYTRITGHHSAAPLKPSDPFDSRHRCHYTKGGMWGDGTRDTSALHPPPSALHPPPRRRHFY</sequence>
<dbReference type="EMBL" id="VSRR010004148">
    <property type="protein sequence ID" value="MPC38711.1"/>
    <property type="molecule type" value="Genomic_DNA"/>
</dbReference>
<evidence type="ECO:0000313" key="3">
    <source>
        <dbReference type="Proteomes" id="UP000324222"/>
    </source>
</evidence>
<organism evidence="2 3">
    <name type="scientific">Portunus trituberculatus</name>
    <name type="common">Swimming crab</name>
    <name type="synonym">Neptunus trituberculatus</name>
    <dbReference type="NCBI Taxonomy" id="210409"/>
    <lineage>
        <taxon>Eukaryota</taxon>
        <taxon>Metazoa</taxon>
        <taxon>Ecdysozoa</taxon>
        <taxon>Arthropoda</taxon>
        <taxon>Crustacea</taxon>
        <taxon>Multicrustacea</taxon>
        <taxon>Malacostraca</taxon>
        <taxon>Eumalacostraca</taxon>
        <taxon>Eucarida</taxon>
        <taxon>Decapoda</taxon>
        <taxon>Pleocyemata</taxon>
        <taxon>Brachyura</taxon>
        <taxon>Eubrachyura</taxon>
        <taxon>Portunoidea</taxon>
        <taxon>Portunidae</taxon>
        <taxon>Portuninae</taxon>
        <taxon>Portunus</taxon>
    </lineage>
</organism>
<dbReference type="Proteomes" id="UP000324222">
    <property type="component" value="Unassembled WGS sequence"/>
</dbReference>
<name>A0A5B7EVH0_PORTR</name>
<comment type="caution">
    <text evidence="2">The sequence shown here is derived from an EMBL/GenBank/DDBJ whole genome shotgun (WGS) entry which is preliminary data.</text>
</comment>
<accession>A0A5B7EVH0</accession>
<gene>
    <name evidence="2" type="ORF">E2C01_032223</name>
</gene>
<protein>
    <submittedName>
        <fullName evidence="2">Uncharacterized protein</fullName>
    </submittedName>
</protein>
<dbReference type="AlphaFoldDB" id="A0A5B7EVH0"/>
<evidence type="ECO:0000313" key="2">
    <source>
        <dbReference type="EMBL" id="MPC38711.1"/>
    </source>
</evidence>
<proteinExistence type="predicted"/>
<feature type="region of interest" description="Disordered" evidence="1">
    <location>
        <begin position="37"/>
        <end position="67"/>
    </location>
</feature>
<keyword evidence="3" id="KW-1185">Reference proteome</keyword>
<reference evidence="2 3" key="1">
    <citation type="submission" date="2019-05" db="EMBL/GenBank/DDBJ databases">
        <title>Another draft genome of Portunus trituberculatus and its Hox gene families provides insights of decapod evolution.</title>
        <authorList>
            <person name="Jeong J.-H."/>
            <person name="Song I."/>
            <person name="Kim S."/>
            <person name="Choi T."/>
            <person name="Kim D."/>
            <person name="Ryu S."/>
            <person name="Kim W."/>
        </authorList>
    </citation>
    <scope>NUCLEOTIDE SEQUENCE [LARGE SCALE GENOMIC DNA]</scope>
    <source>
        <tissue evidence="2">Muscle</tissue>
    </source>
</reference>
<evidence type="ECO:0000256" key="1">
    <source>
        <dbReference type="SAM" id="MobiDB-lite"/>
    </source>
</evidence>